<keyword evidence="2" id="KW-1185">Reference proteome</keyword>
<dbReference type="PATRIC" id="fig|688269.3.peg.537"/>
<dbReference type="HOGENOM" id="CLU_1331030_0_0_0"/>
<evidence type="ECO:0000313" key="2">
    <source>
        <dbReference type="Proteomes" id="UP000006804"/>
    </source>
</evidence>
<proteinExistence type="predicted"/>
<organism evidence="1 2">
    <name type="scientific">Pseudothermotoga thermarum DSM 5069</name>
    <dbReference type="NCBI Taxonomy" id="688269"/>
    <lineage>
        <taxon>Bacteria</taxon>
        <taxon>Thermotogati</taxon>
        <taxon>Thermotogota</taxon>
        <taxon>Thermotogae</taxon>
        <taxon>Thermotogales</taxon>
        <taxon>Thermotogaceae</taxon>
        <taxon>Pseudothermotoga</taxon>
    </lineage>
</organism>
<accession>F7YX11</accession>
<sequence>MVKAYLLNLKLFDSRDARYPLKYEKVCELKKSILLEFIKLSADQFVAVELFGDIALPKDVYQILEIVPEPSRFKIFQSDSNVAKILEEYLTQETIDVKVSSNPVEVEQPVFVVLRDEQLEFVKGSVQSCVPVELSKPSNLKQGQIGYIAKFITKQRAQEAKIFGNEVIFVCDEPIDSLQRQLLEELSDEAACCLAMLNRLSRGETI</sequence>
<gene>
    <name evidence="1" type="ORF">Theth_0517</name>
</gene>
<evidence type="ECO:0000313" key="1">
    <source>
        <dbReference type="EMBL" id="AEH50606.1"/>
    </source>
</evidence>
<dbReference type="EMBL" id="CP002351">
    <property type="protein sequence ID" value="AEH50606.1"/>
    <property type="molecule type" value="Genomic_DNA"/>
</dbReference>
<dbReference type="KEGG" id="tta:Theth_0517"/>
<dbReference type="STRING" id="688269.Theth_0517"/>
<dbReference type="Proteomes" id="UP000006804">
    <property type="component" value="Chromosome"/>
</dbReference>
<dbReference type="OrthoDB" id="46785at2"/>
<protein>
    <submittedName>
        <fullName evidence="1">Uncharacterized protein</fullName>
    </submittedName>
</protein>
<dbReference type="RefSeq" id="WP_013931829.1">
    <property type="nucleotide sequence ID" value="NC_015707.1"/>
</dbReference>
<reference evidence="1 2" key="1">
    <citation type="submission" date="2010-11" db="EMBL/GenBank/DDBJ databases">
        <title>The complete genome of Thermotoga thermarum DSM 5069.</title>
        <authorList>
            <consortium name="US DOE Joint Genome Institute (JGI-PGF)"/>
            <person name="Lucas S."/>
            <person name="Copeland A."/>
            <person name="Lapidus A."/>
            <person name="Bruce D."/>
            <person name="Goodwin L."/>
            <person name="Pitluck S."/>
            <person name="Kyrpides N."/>
            <person name="Mavromatis K."/>
            <person name="Ivanova N."/>
            <person name="Zeytun A."/>
            <person name="Brettin T."/>
            <person name="Detter J.C."/>
            <person name="Tapia R."/>
            <person name="Han C."/>
            <person name="Land M."/>
            <person name="Hauser L."/>
            <person name="Markowitz V."/>
            <person name="Cheng J.-F."/>
            <person name="Hugenholtz P."/>
            <person name="Woyke T."/>
            <person name="Wu D."/>
            <person name="Spring S."/>
            <person name="Schroeder M."/>
            <person name="Brambilla E."/>
            <person name="Klenk H.-P."/>
            <person name="Eisen J.A."/>
        </authorList>
    </citation>
    <scope>NUCLEOTIDE SEQUENCE [LARGE SCALE GENOMIC DNA]</scope>
    <source>
        <strain evidence="1 2">DSM 5069</strain>
    </source>
</reference>
<name>F7YX11_9THEM</name>
<dbReference type="AlphaFoldDB" id="F7YX11"/>